<name>A0A6L8MW83_STRSU</name>
<gene>
    <name evidence="1" type="ORF">GLP18_04045</name>
</gene>
<dbReference type="RefSeq" id="WP_160863947.1">
    <property type="nucleotide sequence ID" value="NZ_WNXH01000005.1"/>
</dbReference>
<organism evidence="1 2">
    <name type="scientific">Streptococcus suis</name>
    <dbReference type="NCBI Taxonomy" id="1307"/>
    <lineage>
        <taxon>Bacteria</taxon>
        <taxon>Bacillati</taxon>
        <taxon>Bacillota</taxon>
        <taxon>Bacilli</taxon>
        <taxon>Lactobacillales</taxon>
        <taxon>Streptococcaceae</taxon>
        <taxon>Streptococcus</taxon>
    </lineage>
</organism>
<accession>A0A6L8MW83</accession>
<evidence type="ECO:0000313" key="2">
    <source>
        <dbReference type="Proteomes" id="UP000483765"/>
    </source>
</evidence>
<reference evidence="1 2" key="1">
    <citation type="submission" date="2019-11" db="EMBL/GenBank/DDBJ databases">
        <title>Divergent Streptococcus suis from cattle.</title>
        <authorList>
            <person name="Williamson C."/>
        </authorList>
    </citation>
    <scope>NUCLEOTIDE SEQUENCE [LARGE SCALE GENOMIC DNA]</scope>
    <source>
        <strain evidence="1 2">10-36905</strain>
    </source>
</reference>
<proteinExistence type="predicted"/>
<comment type="caution">
    <text evidence="1">The sequence shown here is derived from an EMBL/GenBank/DDBJ whole genome shotgun (WGS) entry which is preliminary data.</text>
</comment>
<sequence>MRGISHTKAIVIVHGKSEHDIVKYIKSKLRIPIEIYSRSNGSIEISSVNDILKNQDFVDVNGFLNKFPKVELDEKKKPKNVKIFMIMDVDNTNTSVFNSYKDKSLFPKSWLKDILVPIWNDNNLEEVLNQIGYYYAKNDKQKKNYKRAFPVERGSQDLNSVEELRDKLQHIPKSNMDEFLTFCLNNCPKF</sequence>
<dbReference type="EMBL" id="WNXH01000005">
    <property type="protein sequence ID" value="MYN69414.1"/>
    <property type="molecule type" value="Genomic_DNA"/>
</dbReference>
<evidence type="ECO:0000313" key="1">
    <source>
        <dbReference type="EMBL" id="MYN69414.1"/>
    </source>
</evidence>
<protein>
    <submittedName>
        <fullName evidence="1">Uncharacterized protein</fullName>
    </submittedName>
</protein>
<dbReference type="AlphaFoldDB" id="A0A6L8MW83"/>
<dbReference type="Proteomes" id="UP000483765">
    <property type="component" value="Unassembled WGS sequence"/>
</dbReference>